<dbReference type="AlphaFoldDB" id="A0A1D8S4V9"/>
<keyword evidence="9" id="KW-1185">Reference proteome</keyword>
<feature type="transmembrane region" description="Helical" evidence="5">
    <location>
        <begin position="162"/>
        <end position="184"/>
    </location>
</feature>
<dbReference type="EMBL" id="CP016070">
    <property type="protein sequence ID" value="AOW80384.1"/>
    <property type="molecule type" value="Genomic_DNA"/>
</dbReference>
<feature type="transmembrane region" description="Helical" evidence="5">
    <location>
        <begin position="65"/>
        <end position="84"/>
    </location>
</feature>
<dbReference type="EMBL" id="CP016804">
    <property type="protein sequence ID" value="APE95720.1"/>
    <property type="molecule type" value="Genomic_DNA"/>
</dbReference>
<keyword evidence="3 5" id="KW-1133">Transmembrane helix</keyword>
<name>A0A1D8S4V9_9EURY</name>
<evidence type="ECO:0000313" key="9">
    <source>
        <dbReference type="Proteomes" id="UP000186165"/>
    </source>
</evidence>
<evidence type="ECO:0000313" key="6">
    <source>
        <dbReference type="EMBL" id="AOW80384.1"/>
    </source>
</evidence>
<accession>A0A1J1AD83</accession>
<comment type="subcellular location">
    <subcellularLocation>
        <location evidence="1">Cell membrane</location>
        <topology evidence="1">Multi-pass membrane protein</topology>
    </subcellularLocation>
</comment>
<sequence>MSTEHSRTQPAADEPVGAFDTAVSGLASAFNDLWSVLRYSSGYLAIITAVEMVMATVLLSIQLNLAPLVGGLITFAVYVTDRIADADDDELDKPQRVAFVRRHKQLLTVLGALAYGFAVTLSVFGGPLAFGVTMLPGAAWVLYASDFLPSIHSGMGRLKDSVVINSGLVAFAWAVTLTFLPVAFADMGPFNPAVGIIFVYFFFRSYLDAELPNIRDVESDKAAGVSTLPVKYGVGWTRRAMYGIDLLTVGIIAIAVFGDLVPALGGLALLAGVAFSIVVSSRIDEFDENGWVSIAPDMEYVLSGGLLILIWFFR</sequence>
<dbReference type="Proteomes" id="UP000186165">
    <property type="component" value="Chromosome"/>
</dbReference>
<dbReference type="KEGG" id="hhsr:HSR6_1275"/>
<feature type="transmembrane region" description="Helical" evidence="5">
    <location>
        <begin position="246"/>
        <end position="279"/>
    </location>
</feature>
<accession>A0A1D8S4V9</accession>
<dbReference type="GO" id="GO:0005886">
    <property type="term" value="C:plasma membrane"/>
    <property type="evidence" value="ECO:0007669"/>
    <property type="project" value="UniProtKB-SubCell"/>
</dbReference>
<reference evidence="7" key="3">
    <citation type="journal article" date="2017" name="ISME J.">
        <title>Discovery of anaerobic lithoheterotrophic haloarchaea, ubiquitous in hypersaline habitats.</title>
        <authorList>
            <person name="Sorokin D.Y."/>
            <person name="Messina E."/>
            <person name="Smedile F."/>
            <person name="Roman P."/>
            <person name="Damste J.S.S."/>
            <person name="Ciordia S."/>
            <person name="Mena M.C."/>
            <person name="Ferrer M."/>
            <person name="Golyshin P.N."/>
            <person name="Kublanov I.V."/>
            <person name="Samarov N.I."/>
            <person name="Toshchakov S.V."/>
            <person name="La Cono V."/>
            <person name="Yakimov M.M."/>
        </authorList>
    </citation>
    <scope>NUCLEOTIDE SEQUENCE</scope>
    <source>
        <strain evidence="7">HSR6</strain>
    </source>
</reference>
<evidence type="ECO:0000256" key="3">
    <source>
        <dbReference type="ARBA" id="ARBA00022989"/>
    </source>
</evidence>
<keyword evidence="4 5" id="KW-0472">Membrane</keyword>
<evidence type="ECO:0000256" key="1">
    <source>
        <dbReference type="ARBA" id="ARBA00004651"/>
    </source>
</evidence>
<evidence type="ECO:0000256" key="4">
    <source>
        <dbReference type="ARBA" id="ARBA00023136"/>
    </source>
</evidence>
<protein>
    <submittedName>
        <fullName evidence="6">4-hydroxybenzoate polyprenyltransferase</fullName>
    </submittedName>
</protein>
<dbReference type="InterPro" id="IPR000537">
    <property type="entry name" value="UbiA_prenyltransferase"/>
</dbReference>
<evidence type="ECO:0000313" key="8">
    <source>
        <dbReference type="Proteomes" id="UP000185608"/>
    </source>
</evidence>
<evidence type="ECO:0000256" key="5">
    <source>
        <dbReference type="SAM" id="Phobius"/>
    </source>
</evidence>
<evidence type="ECO:0000256" key="2">
    <source>
        <dbReference type="ARBA" id="ARBA00022692"/>
    </source>
</evidence>
<evidence type="ECO:0000313" key="7">
    <source>
        <dbReference type="EMBL" id="APE95720.1"/>
    </source>
</evidence>
<dbReference type="STRING" id="1873524.HSR6_1275"/>
<organism evidence="6 8">
    <name type="scientific">Halodesulfurarchaeum formicicum</name>
    <dbReference type="NCBI Taxonomy" id="1873524"/>
    <lineage>
        <taxon>Archaea</taxon>
        <taxon>Methanobacteriati</taxon>
        <taxon>Methanobacteriota</taxon>
        <taxon>Stenosarchaea group</taxon>
        <taxon>Halobacteria</taxon>
        <taxon>Halobacteriales</taxon>
        <taxon>Halobacteriaceae</taxon>
        <taxon>Halodesulfurarchaeum</taxon>
    </lineage>
</organism>
<feature type="transmembrane region" description="Helical" evidence="5">
    <location>
        <begin position="190"/>
        <end position="207"/>
    </location>
</feature>
<reference evidence="6 8" key="1">
    <citation type="submission" date="2016-06" db="EMBL/GenBank/DDBJ databases">
        <title>Discovery of anaerobic lithoheterotrophic haloarchaeon capable of sulfur respiration by hydrogen and formate.</title>
        <authorList>
            <person name="Sorokin D.Y."/>
            <person name="Kublanov I.V."/>
            <person name="Roman P."/>
            <person name="Sinninghe Damste J.S."/>
            <person name="Golyshin P.N."/>
            <person name="Rojo D."/>
            <person name="Ciordia S."/>
            <person name="Mena Md.C."/>
            <person name="Ferrer M."/>
            <person name="Smedile F."/>
            <person name="Messina E."/>
            <person name="La Cono V."/>
            <person name="Yakimov M.M."/>
        </authorList>
    </citation>
    <scope>NUCLEOTIDE SEQUENCE [LARGE SCALE GENOMIC DNA]</scope>
    <source>
        <strain evidence="6 8">HTSR1</strain>
    </source>
</reference>
<gene>
    <name evidence="7" type="ORF">HSR6_1275</name>
    <name evidence="6" type="ORF">HTSR_1205</name>
</gene>
<dbReference type="Pfam" id="PF01040">
    <property type="entry name" value="UbiA"/>
    <property type="match status" value="1"/>
</dbReference>
<reference evidence="9" key="2">
    <citation type="submission" date="2016-08" db="EMBL/GenBank/DDBJ databases">
        <title>Discovery of first anaerobic lithoheterotrophic haloarchae widely represented in hypersaline habitats.</title>
        <authorList>
            <person name="Sorokin D.Y."/>
            <person name="Kublanov I.V."/>
            <person name="Roman P."/>
            <person name="Sinninghe Damste J.S."/>
            <person name="Golyshin P.N."/>
            <person name="Rojo D."/>
            <person name="Ciordia S."/>
            <person name="Mena Md.C."/>
            <person name="Ferrer M."/>
            <person name="Smedile F."/>
            <person name="Messina E."/>
            <person name="La Cono V."/>
            <person name="Yakimov M.M."/>
        </authorList>
    </citation>
    <scope>NUCLEOTIDE SEQUENCE [LARGE SCALE GENOMIC DNA]</scope>
    <source>
        <strain evidence="9">HSR6</strain>
    </source>
</reference>
<dbReference type="KEGG" id="halh:HTSR_1205"/>
<keyword evidence="2 5" id="KW-0812">Transmembrane</keyword>
<dbReference type="Proteomes" id="UP000185608">
    <property type="component" value="Chromosome"/>
</dbReference>
<keyword evidence="6" id="KW-0808">Transferase</keyword>
<proteinExistence type="predicted"/>
<feature type="transmembrane region" description="Helical" evidence="5">
    <location>
        <begin position="130"/>
        <end position="150"/>
    </location>
</feature>
<dbReference type="GO" id="GO:0016765">
    <property type="term" value="F:transferase activity, transferring alkyl or aryl (other than methyl) groups"/>
    <property type="evidence" value="ECO:0007669"/>
    <property type="project" value="InterPro"/>
</dbReference>
<feature type="transmembrane region" description="Helical" evidence="5">
    <location>
        <begin position="291"/>
        <end position="313"/>
    </location>
</feature>